<proteinExistence type="inferred from homology"/>
<dbReference type="PROSITE" id="PS00045">
    <property type="entry name" value="HISTONE_LIKE"/>
    <property type="match status" value="1"/>
</dbReference>
<dbReference type="SUPFAM" id="SSF47729">
    <property type="entry name" value="IHF-like DNA-binding proteins"/>
    <property type="match status" value="1"/>
</dbReference>
<evidence type="ECO:0000256" key="4">
    <source>
        <dbReference type="ARBA" id="ARBA00023015"/>
    </source>
</evidence>
<dbReference type="GO" id="GO:0005829">
    <property type="term" value="C:cytosol"/>
    <property type="evidence" value="ECO:0007669"/>
    <property type="project" value="TreeGrafter"/>
</dbReference>
<comment type="similarity">
    <text evidence="1 8 9">Belongs to the bacterial histone-like protein family.</text>
</comment>
<keyword evidence="4 8" id="KW-0805">Transcription regulation</keyword>
<dbReference type="Gene3D" id="4.10.520.10">
    <property type="entry name" value="IHF-like DNA-binding proteins"/>
    <property type="match status" value="1"/>
</dbReference>
<evidence type="ECO:0000256" key="10">
    <source>
        <dbReference type="RuleBase" id="RU003941"/>
    </source>
</evidence>
<evidence type="ECO:0000256" key="9">
    <source>
        <dbReference type="RuleBase" id="RU003939"/>
    </source>
</evidence>
<feature type="compositionally biased region" description="Acidic residues" evidence="11">
    <location>
        <begin position="104"/>
        <end position="115"/>
    </location>
</feature>
<feature type="region of interest" description="Disordered" evidence="11">
    <location>
        <begin position="100"/>
        <end position="122"/>
    </location>
</feature>
<dbReference type="GO" id="GO:0006417">
    <property type="term" value="P:regulation of translation"/>
    <property type="evidence" value="ECO:0007669"/>
    <property type="project" value="UniProtKB-UniRule"/>
</dbReference>
<accession>A0A6M0JZ01</accession>
<evidence type="ECO:0000256" key="8">
    <source>
        <dbReference type="HAMAP-Rule" id="MF_00381"/>
    </source>
</evidence>
<protein>
    <recommendedName>
        <fullName evidence="2 8">Integration host factor subunit beta</fullName>
        <shortName evidence="8">IHF-beta</shortName>
    </recommendedName>
</protein>
<gene>
    <name evidence="8 12" type="primary">ihfB</name>
    <name evidence="8" type="synonym">himD</name>
    <name evidence="12" type="ORF">G3446_08210</name>
</gene>
<dbReference type="PRINTS" id="PR01727">
    <property type="entry name" value="DNABINDINGHU"/>
</dbReference>
<dbReference type="InterPro" id="IPR005685">
    <property type="entry name" value="IHF_beta"/>
</dbReference>
<comment type="subunit">
    <text evidence="8 10">Heterodimer of an alpha and a beta chain.</text>
</comment>
<evidence type="ECO:0000256" key="6">
    <source>
        <dbReference type="ARBA" id="ARBA00023163"/>
    </source>
</evidence>
<dbReference type="HAMAP" id="MF_00381">
    <property type="entry name" value="IHF_beta"/>
    <property type="match status" value="1"/>
</dbReference>
<dbReference type="PANTHER" id="PTHR33175:SF5">
    <property type="entry name" value="INTEGRATION HOST FACTOR SUBUNIT BETA"/>
    <property type="match status" value="1"/>
</dbReference>
<keyword evidence="3 8" id="KW-0810">Translation regulation</keyword>
<dbReference type="FunFam" id="4.10.520.10:FF:000003">
    <property type="entry name" value="Integration host factor subunit beta"/>
    <property type="match status" value="1"/>
</dbReference>
<dbReference type="GO" id="GO:0006355">
    <property type="term" value="P:regulation of DNA-templated transcription"/>
    <property type="evidence" value="ECO:0007669"/>
    <property type="project" value="UniProtKB-UniRule"/>
</dbReference>
<reference evidence="12 13" key="1">
    <citation type="submission" date="2020-02" db="EMBL/GenBank/DDBJ databases">
        <title>Genome sequences of Thiorhodococcus mannitoliphagus and Thiorhodococcus minor, purple sulfur photosynthetic bacteria in the gammaproteobacterial family, Chromatiaceae.</title>
        <authorList>
            <person name="Aviles F.A."/>
            <person name="Meyer T.E."/>
            <person name="Kyndt J.A."/>
        </authorList>
    </citation>
    <scope>NUCLEOTIDE SEQUENCE [LARGE SCALE GENOMIC DNA]</scope>
    <source>
        <strain evidence="12 13">DSM 11518</strain>
    </source>
</reference>
<comment type="caution">
    <text evidence="12">The sequence shown here is derived from an EMBL/GenBank/DDBJ whole genome shotgun (WGS) entry which is preliminary data.</text>
</comment>
<sequence>MTKSELIDILAAEQDHLAYKDVEEAVRKILERMSTALASGERIEIRGFGSFSLHYRPPRIGRNPKTGDSVALAGKYVPHFKPGKELRDRVNNAFQEGVSATISDDTDADSEEVDEAPFAAAR</sequence>
<dbReference type="GO" id="GO:0003677">
    <property type="term" value="F:DNA binding"/>
    <property type="evidence" value="ECO:0007669"/>
    <property type="project" value="UniProtKB-UniRule"/>
</dbReference>
<evidence type="ECO:0000256" key="5">
    <source>
        <dbReference type="ARBA" id="ARBA00023125"/>
    </source>
</evidence>
<evidence type="ECO:0000313" key="13">
    <source>
        <dbReference type="Proteomes" id="UP000483379"/>
    </source>
</evidence>
<dbReference type="InterPro" id="IPR010992">
    <property type="entry name" value="IHF-like_DNA-bd_dom_sf"/>
</dbReference>
<dbReference type="AlphaFoldDB" id="A0A6M0JZ01"/>
<evidence type="ECO:0000256" key="7">
    <source>
        <dbReference type="ARBA" id="ARBA00023172"/>
    </source>
</evidence>
<evidence type="ECO:0000256" key="3">
    <source>
        <dbReference type="ARBA" id="ARBA00022845"/>
    </source>
</evidence>
<keyword evidence="7 8" id="KW-0233">DNA recombination</keyword>
<dbReference type="InterPro" id="IPR020816">
    <property type="entry name" value="Histone-like_DNA-bd_CS"/>
</dbReference>
<dbReference type="Proteomes" id="UP000483379">
    <property type="component" value="Unassembled WGS sequence"/>
</dbReference>
<dbReference type="GO" id="GO:0006310">
    <property type="term" value="P:DNA recombination"/>
    <property type="evidence" value="ECO:0007669"/>
    <property type="project" value="UniProtKB-UniRule"/>
</dbReference>
<evidence type="ECO:0000256" key="11">
    <source>
        <dbReference type="SAM" id="MobiDB-lite"/>
    </source>
</evidence>
<dbReference type="Pfam" id="PF00216">
    <property type="entry name" value="Bac_DNA_binding"/>
    <property type="match status" value="1"/>
</dbReference>
<evidence type="ECO:0000256" key="1">
    <source>
        <dbReference type="ARBA" id="ARBA00010529"/>
    </source>
</evidence>
<dbReference type="PANTHER" id="PTHR33175">
    <property type="entry name" value="DNA-BINDING PROTEIN HU"/>
    <property type="match status" value="1"/>
</dbReference>
<keyword evidence="13" id="KW-1185">Reference proteome</keyword>
<dbReference type="GO" id="GO:0005694">
    <property type="term" value="C:chromosome"/>
    <property type="evidence" value="ECO:0007669"/>
    <property type="project" value="InterPro"/>
</dbReference>
<dbReference type="CDD" id="cd13836">
    <property type="entry name" value="IHF_B"/>
    <property type="match status" value="1"/>
</dbReference>
<dbReference type="InterPro" id="IPR000119">
    <property type="entry name" value="Hist_DNA-bd"/>
</dbReference>
<dbReference type="NCBIfam" id="NF001222">
    <property type="entry name" value="PRK00199.1"/>
    <property type="match status" value="1"/>
</dbReference>
<dbReference type="RefSeq" id="WP_164452346.1">
    <property type="nucleotide sequence ID" value="NZ_JAAIJQ010000018.1"/>
</dbReference>
<dbReference type="SMART" id="SM00411">
    <property type="entry name" value="BHL"/>
    <property type="match status" value="1"/>
</dbReference>
<organism evidence="12 13">
    <name type="scientific">Thiorhodococcus minor</name>
    <dbReference type="NCBI Taxonomy" id="57489"/>
    <lineage>
        <taxon>Bacteria</taxon>
        <taxon>Pseudomonadati</taxon>
        <taxon>Pseudomonadota</taxon>
        <taxon>Gammaproteobacteria</taxon>
        <taxon>Chromatiales</taxon>
        <taxon>Chromatiaceae</taxon>
        <taxon>Thiorhodococcus</taxon>
    </lineage>
</organism>
<evidence type="ECO:0000256" key="2">
    <source>
        <dbReference type="ARBA" id="ARBA00018700"/>
    </source>
</evidence>
<evidence type="ECO:0000313" key="12">
    <source>
        <dbReference type="EMBL" id="NEV61873.1"/>
    </source>
</evidence>
<keyword evidence="6 8" id="KW-0804">Transcription</keyword>
<dbReference type="GO" id="GO:0030527">
    <property type="term" value="F:structural constituent of chromatin"/>
    <property type="evidence" value="ECO:0007669"/>
    <property type="project" value="InterPro"/>
</dbReference>
<dbReference type="EMBL" id="JAAIJQ010000018">
    <property type="protein sequence ID" value="NEV61873.1"/>
    <property type="molecule type" value="Genomic_DNA"/>
</dbReference>
<comment type="function">
    <text evidence="8 10">This protein is one of the two subunits of integration host factor, a specific DNA-binding protein that functions in genetic recombination as well as in transcriptional and translational control.</text>
</comment>
<dbReference type="NCBIfam" id="TIGR00988">
    <property type="entry name" value="hip"/>
    <property type="match status" value="1"/>
</dbReference>
<keyword evidence="5 8" id="KW-0238">DNA-binding</keyword>
<name>A0A6M0JZ01_9GAMM</name>